<sequence length="112" mass="12298">MHLDLNNPRSIVTWWQVYPERHGPQLSALARLQPQFAASIREARRLIDDDPQLAARHAAARLQQGRQSGWVPSAEDLALDGVAEEQGADLAPDSPGTLDDAHEPPLPSGAWH</sequence>
<dbReference type="EMBL" id="JASVDS010000001">
    <property type="protein sequence ID" value="MDL5030674.1"/>
    <property type="molecule type" value="Genomic_DNA"/>
</dbReference>
<keyword evidence="3" id="KW-1185">Reference proteome</keyword>
<evidence type="ECO:0000313" key="2">
    <source>
        <dbReference type="EMBL" id="MDL5030674.1"/>
    </source>
</evidence>
<accession>A0ABT7LCT6</accession>
<feature type="region of interest" description="Disordered" evidence="1">
    <location>
        <begin position="58"/>
        <end position="112"/>
    </location>
</feature>
<reference evidence="2 3" key="1">
    <citation type="submission" date="2023-06" db="EMBL/GenBank/DDBJ databases">
        <title>Pelomonas sp. APW6 16S ribosomal RNA gene genome sequencing and assembly.</title>
        <authorList>
            <person name="Woo H."/>
        </authorList>
    </citation>
    <scope>NUCLEOTIDE SEQUENCE [LARGE SCALE GENOMIC DNA]</scope>
    <source>
        <strain evidence="2 3">APW6</strain>
    </source>
</reference>
<proteinExistence type="predicted"/>
<name>A0ABT7LCT6_9BURK</name>
<organism evidence="2 3">
    <name type="scientific">Roseateles subflavus</name>
    <dbReference type="NCBI Taxonomy" id="3053353"/>
    <lineage>
        <taxon>Bacteria</taxon>
        <taxon>Pseudomonadati</taxon>
        <taxon>Pseudomonadota</taxon>
        <taxon>Betaproteobacteria</taxon>
        <taxon>Burkholderiales</taxon>
        <taxon>Sphaerotilaceae</taxon>
        <taxon>Roseateles</taxon>
    </lineage>
</organism>
<feature type="compositionally biased region" description="Low complexity" evidence="1">
    <location>
        <begin position="58"/>
        <end position="67"/>
    </location>
</feature>
<evidence type="ECO:0000313" key="3">
    <source>
        <dbReference type="Proteomes" id="UP001238603"/>
    </source>
</evidence>
<protein>
    <submittedName>
        <fullName evidence="2">Uncharacterized protein</fullName>
    </submittedName>
</protein>
<dbReference type="RefSeq" id="WP_285980806.1">
    <property type="nucleotide sequence ID" value="NZ_JASVDS010000001.1"/>
</dbReference>
<gene>
    <name evidence="2" type="ORF">QRD43_02045</name>
</gene>
<evidence type="ECO:0000256" key="1">
    <source>
        <dbReference type="SAM" id="MobiDB-lite"/>
    </source>
</evidence>
<dbReference type="Proteomes" id="UP001238603">
    <property type="component" value="Unassembled WGS sequence"/>
</dbReference>
<comment type="caution">
    <text evidence="2">The sequence shown here is derived from an EMBL/GenBank/DDBJ whole genome shotgun (WGS) entry which is preliminary data.</text>
</comment>